<dbReference type="RefSeq" id="XP_015468649.1">
    <property type="nucleotide sequence ID" value="XM_015610552.1"/>
</dbReference>
<dbReference type="InterPro" id="IPR052146">
    <property type="entry name" value="HOT1"/>
</dbReference>
<evidence type="ECO:0000313" key="4">
    <source>
        <dbReference type="Proteomes" id="UP000054251"/>
    </source>
</evidence>
<dbReference type="PANTHER" id="PTHR37784">
    <property type="entry name" value="PROTEIN MSN1"/>
    <property type="match status" value="1"/>
</dbReference>
<dbReference type="OrthoDB" id="428577at2759"/>
<evidence type="ECO:0000313" key="3">
    <source>
        <dbReference type="EMBL" id="KSA02547.1"/>
    </source>
</evidence>
<gene>
    <name evidence="3" type="ORF">AC631_01722</name>
</gene>
<protein>
    <recommendedName>
        <fullName evidence="2">Transcription activator GCR1-like domain-containing protein</fullName>
    </recommendedName>
</protein>
<feature type="domain" description="Transcription activator GCR1-like" evidence="2">
    <location>
        <begin position="412"/>
        <end position="489"/>
    </location>
</feature>
<reference evidence="3 4" key="1">
    <citation type="submission" date="2015-11" db="EMBL/GenBank/DDBJ databases">
        <title>The genome of Debaryomyces fabryi.</title>
        <authorList>
            <person name="Tafer H."/>
            <person name="Lopandic K."/>
        </authorList>
    </citation>
    <scope>NUCLEOTIDE SEQUENCE [LARGE SCALE GENOMIC DNA]</scope>
    <source>
        <strain evidence="3 4">CBS 789</strain>
    </source>
</reference>
<organism evidence="3 4">
    <name type="scientific">Debaryomyces fabryi</name>
    <dbReference type="NCBI Taxonomy" id="58627"/>
    <lineage>
        <taxon>Eukaryota</taxon>
        <taxon>Fungi</taxon>
        <taxon>Dikarya</taxon>
        <taxon>Ascomycota</taxon>
        <taxon>Saccharomycotina</taxon>
        <taxon>Pichiomycetes</taxon>
        <taxon>Debaryomycetaceae</taxon>
        <taxon>Debaryomyces</taxon>
    </lineage>
</organism>
<feature type="compositionally biased region" description="Basic and acidic residues" evidence="1">
    <location>
        <begin position="144"/>
        <end position="158"/>
    </location>
</feature>
<dbReference type="GO" id="GO:0060963">
    <property type="term" value="P:positive regulation of ribosomal protein gene transcription by RNA polymerase II"/>
    <property type="evidence" value="ECO:0007669"/>
    <property type="project" value="TreeGrafter"/>
</dbReference>
<feature type="compositionally biased region" description="Low complexity" evidence="1">
    <location>
        <begin position="188"/>
        <end position="197"/>
    </location>
</feature>
<dbReference type="GeneID" id="26838731"/>
<dbReference type="GO" id="GO:0000981">
    <property type="term" value="F:DNA-binding transcription factor activity, RNA polymerase II-specific"/>
    <property type="evidence" value="ECO:0007669"/>
    <property type="project" value="TreeGrafter"/>
</dbReference>
<dbReference type="Proteomes" id="UP000054251">
    <property type="component" value="Unassembled WGS sequence"/>
</dbReference>
<dbReference type="PANTHER" id="PTHR37784:SF4">
    <property type="entry name" value="TRANSCRIPTION FACTOR-LIKE PROTEIN EUC1"/>
    <property type="match status" value="1"/>
</dbReference>
<evidence type="ECO:0000259" key="2">
    <source>
        <dbReference type="Pfam" id="PF12550"/>
    </source>
</evidence>
<dbReference type="EMBL" id="LMYN01000025">
    <property type="protein sequence ID" value="KSA02547.1"/>
    <property type="molecule type" value="Genomic_DNA"/>
</dbReference>
<feature type="region of interest" description="Disordered" evidence="1">
    <location>
        <begin position="172"/>
        <end position="197"/>
    </location>
</feature>
<name>A0A0V1Q253_9ASCO</name>
<evidence type="ECO:0000256" key="1">
    <source>
        <dbReference type="SAM" id="MobiDB-lite"/>
    </source>
</evidence>
<accession>A0A0V1Q253</accession>
<dbReference type="Pfam" id="PF12550">
    <property type="entry name" value="GCR1_C"/>
    <property type="match status" value="1"/>
</dbReference>
<feature type="region of interest" description="Disordered" evidence="1">
    <location>
        <begin position="122"/>
        <end position="160"/>
    </location>
</feature>
<dbReference type="InterPro" id="IPR022210">
    <property type="entry name" value="TF_GCR1-like"/>
</dbReference>
<dbReference type="AlphaFoldDB" id="A0A0V1Q253"/>
<proteinExistence type="predicted"/>
<sequence length="514" mass="58570">MDGSYNNDHRVHNHLDTLDNSNTVNAIYAQINQFNSHFTDYQIRNNKKIESINRKVDFQFNAINEKLKGISRQVNDIGRTITLYTTDGIQRSDEKVLEIFNKHINKLSNDIQELSSSLYTGNNNSRGQLSSGKNIVSVDNGHVQNRDGGQRNNSHETSPEVMAVDMDIDNRNRSWPKSLSLRSPAPQPNSAPSSPIANRYFDFGSTLERNSMIRNDINYANESGINTIENHTEVGLENVQRMDTDTKGCKYKKSKSNVQEIGLGNSQQYIYSSVSSRPNGFQGTKEFLSNAKRLSPNNNMENLTPGLMDGQNAKLSEYNDFDNLNEINVPNRASIMSNQSRTLEIGPEIEVVPNSFGQAPKATSEKRDVITLSPVKKRLSLKTKGDSTKQAKNNIPGVSLLKGRKPSTTPQYKLEKSLRNVFEIWKEYEYGINGKPPLKQLEAQYSTKWRNETELRTFLRRKKIYDAIERGKKAGYTERQVIDELELLRTYDMHGNMKKKPLLWLYSNIPRKFS</sequence>
<keyword evidence="4" id="KW-1185">Reference proteome</keyword>
<feature type="compositionally biased region" description="Polar residues" evidence="1">
    <location>
        <begin position="122"/>
        <end position="134"/>
    </location>
</feature>
<dbReference type="GO" id="GO:0000978">
    <property type="term" value="F:RNA polymerase II cis-regulatory region sequence-specific DNA binding"/>
    <property type="evidence" value="ECO:0007669"/>
    <property type="project" value="TreeGrafter"/>
</dbReference>
<comment type="caution">
    <text evidence="3">The sequence shown here is derived from an EMBL/GenBank/DDBJ whole genome shotgun (WGS) entry which is preliminary data.</text>
</comment>